<feature type="domain" description="TfoX N-terminal" evidence="1">
    <location>
        <begin position="14"/>
        <end position="101"/>
    </location>
</feature>
<dbReference type="GO" id="GO:0008168">
    <property type="term" value="F:methyltransferase activity"/>
    <property type="evidence" value="ECO:0007669"/>
    <property type="project" value="UniProtKB-KW"/>
</dbReference>
<dbReference type="AlphaFoldDB" id="A0A2U8GUD1"/>
<keyword evidence="3" id="KW-1185">Reference proteome</keyword>
<dbReference type="Pfam" id="PF04993">
    <property type="entry name" value="TfoX_N"/>
    <property type="match status" value="1"/>
</dbReference>
<evidence type="ECO:0000313" key="3">
    <source>
        <dbReference type="Proteomes" id="UP000244930"/>
    </source>
</evidence>
<dbReference type="KEGG" id="acom:CEW83_16515"/>
<evidence type="ECO:0000259" key="1">
    <source>
        <dbReference type="Pfam" id="PF04993"/>
    </source>
</evidence>
<accession>A0A2U8GUD1</accession>
<dbReference type="EMBL" id="CP022187">
    <property type="protein sequence ID" value="AWI76616.1"/>
    <property type="molecule type" value="Genomic_DNA"/>
</dbReference>
<name>A0A2U8GUD1_9RHOO</name>
<dbReference type="Proteomes" id="UP000244930">
    <property type="component" value="Chromosome"/>
</dbReference>
<evidence type="ECO:0000313" key="2">
    <source>
        <dbReference type="EMBL" id="AWI76616.1"/>
    </source>
</evidence>
<protein>
    <submittedName>
        <fullName evidence="2">RNA methyltransferase</fullName>
    </submittedName>
</protein>
<dbReference type="InterPro" id="IPR007076">
    <property type="entry name" value="TfoX_N"/>
</dbReference>
<keyword evidence="2" id="KW-0808">Transferase</keyword>
<sequence length="112" mass="12675">MAYDEGLAQRLREVLQSERDIAEKRMFGGLAFMSRGYMFVGITGELLMARVGPDDYEQALSRPHVRVMDFTGKPMRGYVYVDPPGFEADSDLSDWVGRCHRFVLTLPPKTPG</sequence>
<organism evidence="2 3">
    <name type="scientific">Parazoarcus communis</name>
    <dbReference type="NCBI Taxonomy" id="41977"/>
    <lineage>
        <taxon>Bacteria</taxon>
        <taxon>Pseudomonadati</taxon>
        <taxon>Pseudomonadota</taxon>
        <taxon>Betaproteobacteria</taxon>
        <taxon>Rhodocyclales</taxon>
        <taxon>Zoogloeaceae</taxon>
        <taxon>Parazoarcus</taxon>
    </lineage>
</organism>
<dbReference type="RefSeq" id="WP_108950315.1">
    <property type="nucleotide sequence ID" value="NZ_CP022187.1"/>
</dbReference>
<proteinExistence type="predicted"/>
<dbReference type="SUPFAM" id="SSF159894">
    <property type="entry name" value="YgaC/TfoX-N like"/>
    <property type="match status" value="1"/>
</dbReference>
<reference evidence="2 3" key="1">
    <citation type="submission" date="2017-06" db="EMBL/GenBank/DDBJ databases">
        <title>Azoarcus.</title>
        <authorList>
            <person name="Woo J.-H."/>
            <person name="Kim H.-S."/>
        </authorList>
    </citation>
    <scope>NUCLEOTIDE SEQUENCE [LARGE SCALE GENOMIC DNA]</scope>
    <source>
        <strain evidence="2 3">TSPY31</strain>
    </source>
</reference>
<gene>
    <name evidence="2" type="ORF">CEW83_16515</name>
</gene>
<dbReference type="GO" id="GO:0032259">
    <property type="term" value="P:methylation"/>
    <property type="evidence" value="ECO:0007669"/>
    <property type="project" value="UniProtKB-KW"/>
</dbReference>
<keyword evidence="2" id="KW-0489">Methyltransferase</keyword>
<dbReference type="Gene3D" id="3.30.1460.30">
    <property type="entry name" value="YgaC/TfoX-N like chaperone"/>
    <property type="match status" value="1"/>
</dbReference>